<dbReference type="SMART" id="SM00304">
    <property type="entry name" value="HAMP"/>
    <property type="match status" value="1"/>
</dbReference>
<dbReference type="AlphaFoldDB" id="A0A1T5KPB5"/>
<keyword evidence="8" id="KW-0547">Nucleotide-binding</keyword>
<keyword evidence="4" id="KW-1003">Cell membrane</keyword>
<dbReference type="SUPFAM" id="SSF47384">
    <property type="entry name" value="Homodimeric domain of signal transducing histidine kinase"/>
    <property type="match status" value="1"/>
</dbReference>
<feature type="domain" description="HAMP" evidence="16">
    <location>
        <begin position="195"/>
        <end position="247"/>
    </location>
</feature>
<dbReference type="SUPFAM" id="SSF55874">
    <property type="entry name" value="ATPase domain of HSP90 chaperone/DNA topoisomerase II/histidine kinase"/>
    <property type="match status" value="1"/>
</dbReference>
<evidence type="ECO:0000256" key="13">
    <source>
        <dbReference type="ARBA" id="ARBA00023136"/>
    </source>
</evidence>
<comment type="subcellular location">
    <subcellularLocation>
        <location evidence="2">Cell membrane</location>
        <topology evidence="2">Multi-pass membrane protein</topology>
    </subcellularLocation>
</comment>
<dbReference type="FunFam" id="3.30.565.10:FF:000006">
    <property type="entry name" value="Sensor histidine kinase WalK"/>
    <property type="match status" value="1"/>
</dbReference>
<sequence length="472" mass="54986">MKFWQRILIYSVIIFLIIFNIGAYFLIQKSHDLSLNREVDRGLSEHLSIYSGVTSSIASINSITGKLDDLFYRKIIYLVLEDYIDKFNDKKTYIEILDSDNREIFSDLDIEIEGRRVELVNPLLNKRRYIIRDVGDKTYMFITNLLKADKEYFKFTYIRDITYIYEEKNKQLAFFIRLEIIICIILALGMYALSKHITKPINKLVDSTKRIKEGNFSQRVDISTNDEIGILSQNFNEMADTIEDKIFELEKSVKQKQRFIDNLTHELKTPLTSIIGYAEFLKSTKYDEETFLLSVNYIINEGKRLKKLSDKMMDLILFKKENFIMKKENIKNILLETKEILKSKLESKNIDLIISAEEYVVLVEKDLIKNLVINLIDNAIKASYDDSKIYLNLYKNDDSKVVLEIKDEGIGISKEDLNKVFEPFYMVDKSRARASNGAGIGLSICVEIVKVHKAEIEIESELNKGTAIRIIF</sequence>
<dbReference type="RefSeq" id="WP_079491313.1">
    <property type="nucleotide sequence ID" value="NZ_FUZT01000004.1"/>
</dbReference>
<dbReference type="GO" id="GO:0005886">
    <property type="term" value="C:plasma membrane"/>
    <property type="evidence" value="ECO:0007669"/>
    <property type="project" value="UniProtKB-SubCell"/>
</dbReference>
<evidence type="ECO:0000256" key="7">
    <source>
        <dbReference type="ARBA" id="ARBA00022692"/>
    </source>
</evidence>
<dbReference type="EC" id="2.7.13.3" evidence="3"/>
<dbReference type="EMBL" id="FUZT01000004">
    <property type="protein sequence ID" value="SKC65606.1"/>
    <property type="molecule type" value="Genomic_DNA"/>
</dbReference>
<feature type="transmembrane region" description="Helical" evidence="14">
    <location>
        <begin position="47"/>
        <end position="64"/>
    </location>
</feature>
<evidence type="ECO:0000256" key="2">
    <source>
        <dbReference type="ARBA" id="ARBA00004651"/>
    </source>
</evidence>
<dbReference type="Pfam" id="PF00512">
    <property type="entry name" value="HisKA"/>
    <property type="match status" value="1"/>
</dbReference>
<dbReference type="PROSITE" id="PS50109">
    <property type="entry name" value="HIS_KIN"/>
    <property type="match status" value="1"/>
</dbReference>
<dbReference type="CDD" id="cd06225">
    <property type="entry name" value="HAMP"/>
    <property type="match status" value="1"/>
</dbReference>
<evidence type="ECO:0000259" key="16">
    <source>
        <dbReference type="PROSITE" id="PS50885"/>
    </source>
</evidence>
<dbReference type="SMART" id="SM00388">
    <property type="entry name" value="HisKA"/>
    <property type="match status" value="1"/>
</dbReference>
<evidence type="ECO:0000256" key="10">
    <source>
        <dbReference type="ARBA" id="ARBA00022840"/>
    </source>
</evidence>
<feature type="transmembrane region" description="Helical" evidence="14">
    <location>
        <begin position="7"/>
        <end position="27"/>
    </location>
</feature>
<evidence type="ECO:0000256" key="1">
    <source>
        <dbReference type="ARBA" id="ARBA00000085"/>
    </source>
</evidence>
<dbReference type="SUPFAM" id="SSF158472">
    <property type="entry name" value="HAMP domain-like"/>
    <property type="match status" value="1"/>
</dbReference>
<dbReference type="SMART" id="SM00387">
    <property type="entry name" value="HATPase_c"/>
    <property type="match status" value="1"/>
</dbReference>
<dbReference type="Proteomes" id="UP000190285">
    <property type="component" value="Unassembled WGS sequence"/>
</dbReference>
<dbReference type="CDD" id="cd00075">
    <property type="entry name" value="HATPase"/>
    <property type="match status" value="1"/>
</dbReference>
<dbReference type="InterPro" id="IPR036097">
    <property type="entry name" value="HisK_dim/P_sf"/>
</dbReference>
<dbReference type="STRING" id="36842.SAMN02194393_02021"/>
<dbReference type="Pfam" id="PF00672">
    <property type="entry name" value="HAMP"/>
    <property type="match status" value="1"/>
</dbReference>
<dbReference type="InterPro" id="IPR050398">
    <property type="entry name" value="HssS/ArlS-like"/>
</dbReference>
<evidence type="ECO:0000256" key="9">
    <source>
        <dbReference type="ARBA" id="ARBA00022777"/>
    </source>
</evidence>
<dbReference type="PROSITE" id="PS50885">
    <property type="entry name" value="HAMP"/>
    <property type="match status" value="1"/>
</dbReference>
<gene>
    <name evidence="17" type="ORF">SAMN02194393_02021</name>
</gene>
<evidence type="ECO:0000256" key="5">
    <source>
        <dbReference type="ARBA" id="ARBA00022553"/>
    </source>
</evidence>
<keyword evidence="10" id="KW-0067">ATP-binding</keyword>
<evidence type="ECO:0000256" key="14">
    <source>
        <dbReference type="SAM" id="Phobius"/>
    </source>
</evidence>
<feature type="transmembrane region" description="Helical" evidence="14">
    <location>
        <begin position="174"/>
        <end position="193"/>
    </location>
</feature>
<dbReference type="PANTHER" id="PTHR45528:SF1">
    <property type="entry name" value="SENSOR HISTIDINE KINASE CPXA"/>
    <property type="match status" value="1"/>
</dbReference>
<protein>
    <recommendedName>
        <fullName evidence="3">histidine kinase</fullName>
        <ecNumber evidence="3">2.7.13.3</ecNumber>
    </recommendedName>
</protein>
<keyword evidence="6" id="KW-0808">Transferase</keyword>
<evidence type="ECO:0000256" key="6">
    <source>
        <dbReference type="ARBA" id="ARBA00022679"/>
    </source>
</evidence>
<dbReference type="GO" id="GO:0000155">
    <property type="term" value="F:phosphorelay sensor kinase activity"/>
    <property type="evidence" value="ECO:0007669"/>
    <property type="project" value="InterPro"/>
</dbReference>
<dbReference type="PRINTS" id="PR00344">
    <property type="entry name" value="BCTRLSENSOR"/>
</dbReference>
<dbReference type="InterPro" id="IPR003661">
    <property type="entry name" value="HisK_dim/P_dom"/>
</dbReference>
<evidence type="ECO:0000256" key="11">
    <source>
        <dbReference type="ARBA" id="ARBA00022989"/>
    </source>
</evidence>
<dbReference type="OrthoDB" id="9786919at2"/>
<keyword evidence="18" id="KW-1185">Reference proteome</keyword>
<dbReference type="CDD" id="cd00082">
    <property type="entry name" value="HisKA"/>
    <property type="match status" value="1"/>
</dbReference>
<keyword evidence="9 17" id="KW-0418">Kinase</keyword>
<name>A0A1T5KPB5_9FIRM</name>
<accession>A0A1T5KPB5</accession>
<keyword evidence="13 14" id="KW-0472">Membrane</keyword>
<dbReference type="InterPro" id="IPR036890">
    <property type="entry name" value="HATPase_C_sf"/>
</dbReference>
<dbReference type="Gene3D" id="1.10.287.130">
    <property type="match status" value="1"/>
</dbReference>
<dbReference type="Gene3D" id="6.10.340.10">
    <property type="match status" value="1"/>
</dbReference>
<dbReference type="InterPro" id="IPR005467">
    <property type="entry name" value="His_kinase_dom"/>
</dbReference>
<evidence type="ECO:0000256" key="4">
    <source>
        <dbReference type="ARBA" id="ARBA00022475"/>
    </source>
</evidence>
<feature type="domain" description="Histidine kinase" evidence="15">
    <location>
        <begin position="262"/>
        <end position="472"/>
    </location>
</feature>
<evidence type="ECO:0000313" key="18">
    <source>
        <dbReference type="Proteomes" id="UP000190285"/>
    </source>
</evidence>
<dbReference type="InterPro" id="IPR004358">
    <property type="entry name" value="Sig_transdc_His_kin-like_C"/>
</dbReference>
<organism evidence="17 18">
    <name type="scientific">Maledivibacter halophilus</name>
    <dbReference type="NCBI Taxonomy" id="36842"/>
    <lineage>
        <taxon>Bacteria</taxon>
        <taxon>Bacillati</taxon>
        <taxon>Bacillota</taxon>
        <taxon>Clostridia</taxon>
        <taxon>Peptostreptococcales</taxon>
        <taxon>Caminicellaceae</taxon>
        <taxon>Maledivibacter</taxon>
    </lineage>
</organism>
<comment type="catalytic activity">
    <reaction evidence="1">
        <text>ATP + protein L-histidine = ADP + protein N-phospho-L-histidine.</text>
        <dbReference type="EC" id="2.7.13.3"/>
    </reaction>
</comment>
<reference evidence="17 18" key="1">
    <citation type="submission" date="2017-02" db="EMBL/GenBank/DDBJ databases">
        <authorList>
            <person name="Peterson S.W."/>
        </authorList>
    </citation>
    <scope>NUCLEOTIDE SEQUENCE [LARGE SCALE GENOMIC DNA]</scope>
    <source>
        <strain evidence="17 18">M1</strain>
    </source>
</reference>
<evidence type="ECO:0000256" key="8">
    <source>
        <dbReference type="ARBA" id="ARBA00022741"/>
    </source>
</evidence>
<evidence type="ECO:0000256" key="12">
    <source>
        <dbReference type="ARBA" id="ARBA00023012"/>
    </source>
</evidence>
<evidence type="ECO:0000313" key="17">
    <source>
        <dbReference type="EMBL" id="SKC65606.1"/>
    </source>
</evidence>
<proteinExistence type="predicted"/>
<evidence type="ECO:0000256" key="3">
    <source>
        <dbReference type="ARBA" id="ARBA00012438"/>
    </source>
</evidence>
<keyword evidence="11 14" id="KW-1133">Transmembrane helix</keyword>
<dbReference type="InterPro" id="IPR003594">
    <property type="entry name" value="HATPase_dom"/>
</dbReference>
<dbReference type="PANTHER" id="PTHR45528">
    <property type="entry name" value="SENSOR HISTIDINE KINASE CPXA"/>
    <property type="match status" value="1"/>
</dbReference>
<keyword evidence="5" id="KW-0597">Phosphoprotein</keyword>
<dbReference type="GO" id="GO:0005524">
    <property type="term" value="F:ATP binding"/>
    <property type="evidence" value="ECO:0007669"/>
    <property type="project" value="UniProtKB-KW"/>
</dbReference>
<dbReference type="Pfam" id="PF02518">
    <property type="entry name" value="HATPase_c"/>
    <property type="match status" value="1"/>
</dbReference>
<keyword evidence="7 14" id="KW-0812">Transmembrane</keyword>
<dbReference type="InterPro" id="IPR003660">
    <property type="entry name" value="HAMP_dom"/>
</dbReference>
<dbReference type="Gene3D" id="3.30.565.10">
    <property type="entry name" value="Histidine kinase-like ATPase, C-terminal domain"/>
    <property type="match status" value="1"/>
</dbReference>
<evidence type="ECO:0000259" key="15">
    <source>
        <dbReference type="PROSITE" id="PS50109"/>
    </source>
</evidence>
<keyword evidence="12" id="KW-0902">Two-component regulatory system</keyword>